<comment type="caution">
    <text evidence="7">The sequence shown here is derived from an EMBL/GenBank/DDBJ whole genome shotgun (WGS) entry which is preliminary data.</text>
</comment>
<evidence type="ECO:0000259" key="6">
    <source>
        <dbReference type="PROSITE" id="PS51372"/>
    </source>
</evidence>
<evidence type="ECO:0000256" key="4">
    <source>
        <dbReference type="ARBA" id="ARBA00023163"/>
    </source>
</evidence>
<gene>
    <name evidence="7" type="ORF">J2S15_001917</name>
</gene>
<dbReference type="InterPro" id="IPR002178">
    <property type="entry name" value="PTS_EIIA_type-2_dom"/>
</dbReference>
<dbReference type="SUPFAM" id="SSF63520">
    <property type="entry name" value="PTS-regulatory domain, PRD"/>
    <property type="match status" value="2"/>
</dbReference>
<dbReference type="Pfam" id="PF00874">
    <property type="entry name" value="PRD"/>
    <property type="match status" value="2"/>
</dbReference>
<dbReference type="Gene3D" id="3.40.930.10">
    <property type="entry name" value="Mannitol-specific EII, Chain A"/>
    <property type="match status" value="1"/>
</dbReference>
<evidence type="ECO:0000313" key="7">
    <source>
        <dbReference type="EMBL" id="MDQ0361170.1"/>
    </source>
</evidence>
<keyword evidence="4" id="KW-0804">Transcription</keyword>
<dbReference type="PROSITE" id="PS51372">
    <property type="entry name" value="PRD_2"/>
    <property type="match status" value="2"/>
</dbReference>
<dbReference type="CDD" id="cd00211">
    <property type="entry name" value="PTS_IIA_fru"/>
    <property type="match status" value="1"/>
</dbReference>
<dbReference type="Gene3D" id="1.10.10.10">
    <property type="entry name" value="Winged helix-like DNA-binding domain superfamily/Winged helix DNA-binding domain"/>
    <property type="match status" value="2"/>
</dbReference>
<dbReference type="PROSITE" id="PS51094">
    <property type="entry name" value="PTS_EIIA_TYPE_2"/>
    <property type="match status" value="1"/>
</dbReference>
<dbReference type="InterPro" id="IPR050661">
    <property type="entry name" value="BglG_antiterminators"/>
</dbReference>
<dbReference type="InterPro" id="IPR036388">
    <property type="entry name" value="WH-like_DNA-bd_sf"/>
</dbReference>
<dbReference type="InterPro" id="IPR036634">
    <property type="entry name" value="PRD_sf"/>
</dbReference>
<dbReference type="EMBL" id="JAUSUR010000003">
    <property type="protein sequence ID" value="MDQ0361170.1"/>
    <property type="molecule type" value="Genomic_DNA"/>
</dbReference>
<organism evidence="7 8">
    <name type="scientific">Breznakia pachnodae</name>
    <dbReference type="NCBI Taxonomy" id="265178"/>
    <lineage>
        <taxon>Bacteria</taxon>
        <taxon>Bacillati</taxon>
        <taxon>Bacillota</taxon>
        <taxon>Erysipelotrichia</taxon>
        <taxon>Erysipelotrichales</taxon>
        <taxon>Erysipelotrichaceae</taxon>
        <taxon>Breznakia</taxon>
    </lineage>
</organism>
<dbReference type="InterPro" id="IPR011608">
    <property type="entry name" value="PRD"/>
</dbReference>
<dbReference type="Pfam" id="PF00359">
    <property type="entry name" value="PTS_EIIA_2"/>
    <property type="match status" value="1"/>
</dbReference>
<reference evidence="7 8" key="1">
    <citation type="submission" date="2023-07" db="EMBL/GenBank/DDBJ databases">
        <title>Genomic Encyclopedia of Type Strains, Phase IV (KMG-IV): sequencing the most valuable type-strain genomes for metagenomic binning, comparative biology and taxonomic classification.</title>
        <authorList>
            <person name="Goeker M."/>
        </authorList>
    </citation>
    <scope>NUCLEOTIDE SEQUENCE [LARGE SCALE GENOMIC DNA]</scope>
    <source>
        <strain evidence="7 8">DSM 16784</strain>
    </source>
</reference>
<dbReference type="Pfam" id="PF08280">
    <property type="entry name" value="HTH_Mga"/>
    <property type="match status" value="1"/>
</dbReference>
<protein>
    <submittedName>
        <fullName evidence="7">Lichenan operon transcriptional antiterminator</fullName>
    </submittedName>
</protein>
<dbReference type="Gene3D" id="1.10.1790.10">
    <property type="entry name" value="PRD domain"/>
    <property type="match status" value="2"/>
</dbReference>
<keyword evidence="3" id="KW-0010">Activator</keyword>
<proteinExistence type="predicted"/>
<dbReference type="PANTHER" id="PTHR30185:SF12">
    <property type="entry name" value="TRANSCRIPTIONAL REGULATOR MANR"/>
    <property type="match status" value="1"/>
</dbReference>
<dbReference type="InterPro" id="IPR013199">
    <property type="entry name" value="HTH_Mga_DNA-bd_dom"/>
</dbReference>
<evidence type="ECO:0000256" key="2">
    <source>
        <dbReference type="ARBA" id="ARBA00023015"/>
    </source>
</evidence>
<evidence type="ECO:0000313" key="8">
    <source>
        <dbReference type="Proteomes" id="UP001230220"/>
    </source>
</evidence>
<name>A0ABU0E2X6_9FIRM</name>
<evidence type="ECO:0000256" key="3">
    <source>
        <dbReference type="ARBA" id="ARBA00023159"/>
    </source>
</evidence>
<dbReference type="InterPro" id="IPR007737">
    <property type="entry name" value="Mga_HTH"/>
</dbReference>
<sequence length="640" mass="74554">MKKQHVELINYLCNHKNPITSKELSNALNVSIRSIKNYVNSLNILANEQMIVSSNNGYTIHKMIAAKLLENEETQIPQTSEERSFYIIKQLLVMHSSHLDLFDLCDLLFVSYSTLKNDISKMNKAFSNFHVEFVIENDTIRILGSEKNKRKLVSYVIYEETNNRFMNSDIIKDSFDTLPIDRINSTIRSIFEKYNYYINEFANINLLLHFAIIIDRIKDGNYVNIQNEDFVIENENERALVSDLCNAFEEEFSITFNNSERYEIYMLFKTNANYSLPSSQETLRKIVGSEIIEQALHIVEKVNDFYYINLDNENFLTPFALHLKNLVLRAQNQTYTKNPMTQSIKTSCPTVYDIAIYISLELMEHYNIHINEDEVTFLALHVGAEIERQKTNDSKLKCVLFCPDYMKISTQIYNQLLIEFGNQIDIIKTITVEEDLKKYSFDFCLTVIKLHEKIHQDVLLIPPFLQAHDKAEIYNLITKISNNRKNQILKHQFHQFFSKELFLENPKVDTKEEVLHMMTEKLVDLNLVDESFEEKVLTRENAAATAFGNIAIPHAMKMEALKTCISLCVSKKGIRWGSQSVNVILLVAINKADKSIFHELYEALVALFSKEEVVNQVKECTTFQNFKNLVFEYINMDDEE</sequence>
<dbReference type="SUPFAM" id="SSF55804">
    <property type="entry name" value="Phoshotransferase/anion transport protein"/>
    <property type="match status" value="1"/>
</dbReference>
<accession>A0ABU0E2X6</accession>
<evidence type="ECO:0000256" key="1">
    <source>
        <dbReference type="ARBA" id="ARBA00022737"/>
    </source>
</evidence>
<dbReference type="RefSeq" id="WP_307407668.1">
    <property type="nucleotide sequence ID" value="NZ_JAUSUR010000003.1"/>
</dbReference>
<keyword evidence="8" id="KW-1185">Reference proteome</keyword>
<dbReference type="Pfam" id="PF05043">
    <property type="entry name" value="Mga"/>
    <property type="match status" value="1"/>
</dbReference>
<feature type="domain" description="PRD" evidence="6">
    <location>
        <begin position="174"/>
        <end position="278"/>
    </location>
</feature>
<dbReference type="PANTHER" id="PTHR30185">
    <property type="entry name" value="CRYPTIC BETA-GLUCOSIDE BGL OPERON ANTITERMINATOR"/>
    <property type="match status" value="1"/>
</dbReference>
<feature type="domain" description="PRD" evidence="6">
    <location>
        <begin position="286"/>
        <end position="392"/>
    </location>
</feature>
<keyword evidence="2" id="KW-0805">Transcription regulation</keyword>
<dbReference type="InterPro" id="IPR016152">
    <property type="entry name" value="PTrfase/Anion_transptr"/>
</dbReference>
<feature type="domain" description="PTS EIIA type-2" evidence="5">
    <location>
        <begin position="495"/>
        <end position="633"/>
    </location>
</feature>
<dbReference type="Proteomes" id="UP001230220">
    <property type="component" value="Unassembled WGS sequence"/>
</dbReference>
<keyword evidence="1" id="KW-0677">Repeat</keyword>
<evidence type="ECO:0000259" key="5">
    <source>
        <dbReference type="PROSITE" id="PS51094"/>
    </source>
</evidence>